<evidence type="ECO:0000313" key="8">
    <source>
        <dbReference type="Proteomes" id="UP000295794"/>
    </source>
</evidence>
<dbReference type="Proteomes" id="UP000295794">
    <property type="component" value="Unassembled WGS sequence"/>
</dbReference>
<dbReference type="PROSITE" id="PS51257">
    <property type="entry name" value="PROKAR_LIPOPROTEIN"/>
    <property type="match status" value="1"/>
</dbReference>
<dbReference type="Gene3D" id="3.40.50.2300">
    <property type="match status" value="2"/>
</dbReference>
<keyword evidence="8" id="KW-1185">Reference proteome</keyword>
<dbReference type="EMBL" id="UGHR01000003">
    <property type="protein sequence ID" value="STR44642.1"/>
    <property type="molecule type" value="Genomic_DNA"/>
</dbReference>
<gene>
    <name evidence="5" type="primary">braC_3</name>
    <name evidence="6" type="ORF">EV682_106115</name>
    <name evidence="5" type="ORF">NCTC11159_03181</name>
</gene>
<feature type="chain" id="PRO_5016845377" evidence="3">
    <location>
        <begin position="23"/>
        <end position="397"/>
    </location>
</feature>
<comment type="similarity">
    <text evidence="1">Belongs to the leucine-binding protein family.</text>
</comment>
<evidence type="ECO:0000256" key="2">
    <source>
        <dbReference type="ARBA" id="ARBA00022729"/>
    </source>
</evidence>
<organism evidence="5 7">
    <name type="scientific">Iodobacter fluviatilis</name>
    <dbReference type="NCBI Taxonomy" id="537"/>
    <lineage>
        <taxon>Bacteria</taxon>
        <taxon>Pseudomonadati</taxon>
        <taxon>Pseudomonadota</taxon>
        <taxon>Betaproteobacteria</taxon>
        <taxon>Neisseriales</taxon>
        <taxon>Chitinibacteraceae</taxon>
        <taxon>Iodobacter</taxon>
    </lineage>
</organism>
<dbReference type="InterPro" id="IPR028082">
    <property type="entry name" value="Peripla_BP_I"/>
</dbReference>
<accession>A0A377SRI5</accession>
<dbReference type="CDD" id="cd06342">
    <property type="entry name" value="PBP1_ABC_LIVBP-like"/>
    <property type="match status" value="1"/>
</dbReference>
<keyword evidence="2 3" id="KW-0732">Signal</keyword>
<dbReference type="PANTHER" id="PTHR47151">
    <property type="entry name" value="LEU/ILE/VAL-BINDING ABC TRANSPORTER SUBUNIT"/>
    <property type="match status" value="1"/>
</dbReference>
<protein>
    <submittedName>
        <fullName evidence="6">Amino acid/amide ABC transporter substrate-binding protein (HAAT family)</fullName>
    </submittedName>
    <submittedName>
        <fullName evidence="5">Leucine-, isoleucine-, valine-, threonine-, and alanine-binding protein</fullName>
    </submittedName>
</protein>
<name>A0A377SRI5_9NEIS</name>
<feature type="domain" description="Leucine-binding protein" evidence="4">
    <location>
        <begin position="47"/>
        <end position="386"/>
    </location>
</feature>
<evidence type="ECO:0000313" key="7">
    <source>
        <dbReference type="Proteomes" id="UP000255108"/>
    </source>
</evidence>
<reference evidence="6 8" key="2">
    <citation type="submission" date="2019-03" db="EMBL/GenBank/DDBJ databases">
        <title>Genomic Encyclopedia of Type Strains, Phase IV (KMG-IV): sequencing the most valuable type-strain genomes for metagenomic binning, comparative biology and taxonomic classification.</title>
        <authorList>
            <person name="Goeker M."/>
        </authorList>
    </citation>
    <scope>NUCLEOTIDE SEQUENCE [LARGE SCALE GENOMIC DNA]</scope>
    <source>
        <strain evidence="6 8">DSM 3764</strain>
    </source>
</reference>
<dbReference type="PANTHER" id="PTHR47151:SF2">
    <property type="entry name" value="AMINO ACID BINDING PROTEIN"/>
    <property type="match status" value="1"/>
</dbReference>
<dbReference type="Pfam" id="PF13458">
    <property type="entry name" value="Peripla_BP_6"/>
    <property type="match status" value="1"/>
</dbReference>
<evidence type="ECO:0000256" key="1">
    <source>
        <dbReference type="ARBA" id="ARBA00010062"/>
    </source>
</evidence>
<dbReference type="SUPFAM" id="SSF53822">
    <property type="entry name" value="Periplasmic binding protein-like I"/>
    <property type="match status" value="1"/>
</dbReference>
<dbReference type="Proteomes" id="UP000255108">
    <property type="component" value="Unassembled WGS sequence"/>
</dbReference>
<dbReference type="InterPro" id="IPR028081">
    <property type="entry name" value="Leu-bd"/>
</dbReference>
<evidence type="ECO:0000259" key="4">
    <source>
        <dbReference type="Pfam" id="PF13458"/>
    </source>
</evidence>
<evidence type="ECO:0000313" key="5">
    <source>
        <dbReference type="EMBL" id="STR44642.1"/>
    </source>
</evidence>
<reference evidence="5 7" key="1">
    <citation type="submission" date="2018-06" db="EMBL/GenBank/DDBJ databases">
        <authorList>
            <consortium name="Pathogen Informatics"/>
            <person name="Doyle S."/>
        </authorList>
    </citation>
    <scope>NUCLEOTIDE SEQUENCE [LARGE SCALE GENOMIC DNA]</scope>
    <source>
        <strain evidence="5 7">NCTC11159</strain>
    </source>
</reference>
<dbReference type="RefSeq" id="WP_115228421.1">
    <property type="nucleotide sequence ID" value="NZ_CAWOLO010000006.1"/>
</dbReference>
<feature type="signal peptide" evidence="3">
    <location>
        <begin position="1"/>
        <end position="22"/>
    </location>
</feature>
<proteinExistence type="inferred from homology"/>
<dbReference type="OrthoDB" id="9783240at2"/>
<dbReference type="EMBL" id="SMBT01000006">
    <property type="protein sequence ID" value="TCU86231.1"/>
    <property type="molecule type" value="Genomic_DNA"/>
</dbReference>
<sequence length="397" mass="41370">MQFVQKSAALSAALALALTACGQKPESNTAASAPAPAVAAAGDSSVVKIGFAAPLTGPQAHYGKGYQNGVQLAIDDVNETKPTLDGKPVKFELVAEDDMADPKTATQVAEKFVDAKVAGIIGHFNSGCAIPASKIYSDAGLPQIAMATAPAYTAQGFKTTYRSLTSDSQLGSVIGKYTVEKLAAKKIAIIDDRSAYGQGLADEFEKAAKAAGAEIVKREFTSDKETDFTSILTSIKGAKPDVIFYGGTDAQSGPMARQKKRLAIAAPIVSGEMTRSDTFLKLAGPDAEGTIAALAGQPLDLMPGGKDFAARYKAKYGELEIYTPYGYDSTRLMLAAMQAAGSASPAKYLPVLAKIKHSGVTSSNISFDDKGDLQDGSLTVYKVKGGKWEVLETLGGK</sequence>
<evidence type="ECO:0000313" key="6">
    <source>
        <dbReference type="EMBL" id="TCU86231.1"/>
    </source>
</evidence>
<evidence type="ECO:0000256" key="3">
    <source>
        <dbReference type="SAM" id="SignalP"/>
    </source>
</evidence>
<dbReference type="AlphaFoldDB" id="A0A377SRI5"/>